<feature type="transmembrane region" description="Helical" evidence="1">
    <location>
        <begin position="213"/>
        <end position="233"/>
    </location>
</feature>
<feature type="transmembrane region" description="Helical" evidence="1">
    <location>
        <begin position="131"/>
        <end position="148"/>
    </location>
</feature>
<accession>A0AAD5U3X7</accession>
<feature type="transmembrane region" description="Helical" evidence="1">
    <location>
        <begin position="168"/>
        <end position="193"/>
    </location>
</feature>
<keyword evidence="1" id="KW-0812">Transmembrane</keyword>
<keyword evidence="3" id="KW-1185">Reference proteome</keyword>
<feature type="transmembrane region" description="Helical" evidence="1">
    <location>
        <begin position="61"/>
        <end position="82"/>
    </location>
</feature>
<gene>
    <name evidence="2" type="ORF">HK099_003855</name>
</gene>
<proteinExistence type="predicted"/>
<evidence type="ECO:0000256" key="1">
    <source>
        <dbReference type="SAM" id="Phobius"/>
    </source>
</evidence>
<comment type="caution">
    <text evidence="2">The sequence shown here is derived from an EMBL/GenBank/DDBJ whole genome shotgun (WGS) entry which is preliminary data.</text>
</comment>
<sequence>MRNHTSESAVLRDVLTAISVVSLTNGFQFSVSILGLFFALSNGSSIKAENINFKHTRILKISLNFISIFNAVFYTIFGTFHPSSQSCFYLGLFAEITHHLLFMIINYILLFRMCKIVCDPFSTVLKIQTRICWSIMLLRAVLTVYSLFQYRTTTNPTTQLCSFYVPEYLIQTYCYLDIVIDLYATGSIVYKLYKYSKKKEENRAMRNVLVTNILRCFIVTILNILPLILDAILNYSKPWSYFMIYGLFFTIQVYFLTYERALVKLLTKASDICTETKTWNQKKVDENRDFVSKYVGENTSVDASNFQKSFSNKQSSKNDTSIQVFIDPANKYEPEWDINSAELAEIQSEKEADENSSYNGNLH</sequence>
<reference evidence="2" key="1">
    <citation type="submission" date="2020-05" db="EMBL/GenBank/DDBJ databases">
        <title>Phylogenomic resolution of chytrid fungi.</title>
        <authorList>
            <person name="Stajich J.E."/>
            <person name="Amses K."/>
            <person name="Simmons R."/>
            <person name="Seto K."/>
            <person name="Myers J."/>
            <person name="Bonds A."/>
            <person name="Quandt C.A."/>
            <person name="Barry K."/>
            <person name="Liu P."/>
            <person name="Grigoriev I."/>
            <person name="Longcore J.E."/>
            <person name="James T.Y."/>
        </authorList>
    </citation>
    <scope>NUCLEOTIDE SEQUENCE</scope>
    <source>
        <strain evidence="2">JEL0476</strain>
    </source>
</reference>
<dbReference type="EMBL" id="JADGJW010000259">
    <property type="protein sequence ID" value="KAJ3220986.1"/>
    <property type="molecule type" value="Genomic_DNA"/>
</dbReference>
<dbReference type="AlphaFoldDB" id="A0AAD5U3X7"/>
<evidence type="ECO:0000313" key="3">
    <source>
        <dbReference type="Proteomes" id="UP001211065"/>
    </source>
</evidence>
<protein>
    <submittedName>
        <fullName evidence="2">Uncharacterized protein</fullName>
    </submittedName>
</protein>
<evidence type="ECO:0000313" key="2">
    <source>
        <dbReference type="EMBL" id="KAJ3220986.1"/>
    </source>
</evidence>
<organism evidence="2 3">
    <name type="scientific">Clydaea vesicula</name>
    <dbReference type="NCBI Taxonomy" id="447962"/>
    <lineage>
        <taxon>Eukaryota</taxon>
        <taxon>Fungi</taxon>
        <taxon>Fungi incertae sedis</taxon>
        <taxon>Chytridiomycota</taxon>
        <taxon>Chytridiomycota incertae sedis</taxon>
        <taxon>Chytridiomycetes</taxon>
        <taxon>Lobulomycetales</taxon>
        <taxon>Lobulomycetaceae</taxon>
        <taxon>Clydaea</taxon>
    </lineage>
</organism>
<feature type="transmembrane region" description="Helical" evidence="1">
    <location>
        <begin position="239"/>
        <end position="258"/>
    </location>
</feature>
<keyword evidence="1" id="KW-1133">Transmembrane helix</keyword>
<keyword evidence="1" id="KW-0472">Membrane</keyword>
<feature type="transmembrane region" description="Helical" evidence="1">
    <location>
        <begin position="14"/>
        <end position="40"/>
    </location>
</feature>
<name>A0AAD5U3X7_9FUNG</name>
<dbReference type="Proteomes" id="UP001211065">
    <property type="component" value="Unassembled WGS sequence"/>
</dbReference>
<feature type="transmembrane region" description="Helical" evidence="1">
    <location>
        <begin position="88"/>
        <end position="110"/>
    </location>
</feature>